<evidence type="ECO:0000256" key="1">
    <source>
        <dbReference type="SAM" id="MobiDB-lite"/>
    </source>
</evidence>
<comment type="caution">
    <text evidence="3">The sequence shown here is derived from an EMBL/GenBank/DDBJ whole genome shotgun (WGS) entry which is preliminary data.</text>
</comment>
<dbReference type="AlphaFoldDB" id="A0A5B3G3W9"/>
<dbReference type="Proteomes" id="UP000323567">
    <property type="component" value="Unassembled WGS sequence"/>
</dbReference>
<sequence length="195" mass="21213">MMKQLKYGTACLLLLAAACGDDSDAFYTAVYPVVRVEAEITLPDPEPGPTDPTDPTDPTNPTDPTEPETKAGENETDPVVERIREEIEAAAPVKAGGSYVLEFTKYNGGRLRIRQTAEADRVRGVFFKDPGATDILVYCPESAMKYTCAVSAYKAEDGTSKTLLTVDLTEEYQALYPEAGITKAVRREYTSANAK</sequence>
<reference evidence="3 4" key="1">
    <citation type="journal article" date="2019" name="Nat. Med.">
        <title>A library of human gut bacterial isolates paired with longitudinal multiomics data enables mechanistic microbiome research.</title>
        <authorList>
            <person name="Poyet M."/>
            <person name="Groussin M."/>
            <person name="Gibbons S.M."/>
            <person name="Avila-Pacheco J."/>
            <person name="Jiang X."/>
            <person name="Kearney S.M."/>
            <person name="Perrotta A.R."/>
            <person name="Berdy B."/>
            <person name="Zhao S."/>
            <person name="Lieberman T.D."/>
            <person name="Swanson P.K."/>
            <person name="Smith M."/>
            <person name="Roesemann S."/>
            <person name="Alexander J.E."/>
            <person name="Rich S.A."/>
            <person name="Livny J."/>
            <person name="Vlamakis H."/>
            <person name="Clish C."/>
            <person name="Bullock K."/>
            <person name="Deik A."/>
            <person name="Scott J."/>
            <person name="Pierce K.A."/>
            <person name="Xavier R.J."/>
            <person name="Alm E.J."/>
        </authorList>
    </citation>
    <scope>NUCLEOTIDE SEQUENCE [LARGE SCALE GENOMIC DNA]</scope>
    <source>
        <strain evidence="3 4">BIOML-A2</strain>
    </source>
</reference>
<keyword evidence="2" id="KW-0732">Signal</keyword>
<feature type="compositionally biased region" description="Low complexity" evidence="1">
    <location>
        <begin position="53"/>
        <end position="63"/>
    </location>
</feature>
<feature type="region of interest" description="Disordered" evidence="1">
    <location>
        <begin position="40"/>
        <end position="78"/>
    </location>
</feature>
<gene>
    <name evidence="3" type="ORF">F2Y13_10550</name>
</gene>
<evidence type="ECO:0000313" key="3">
    <source>
        <dbReference type="EMBL" id="KAA2368288.1"/>
    </source>
</evidence>
<evidence type="ECO:0000313" key="4">
    <source>
        <dbReference type="Proteomes" id="UP000323567"/>
    </source>
</evidence>
<feature type="chain" id="PRO_5022858092" description="Lipoprotein" evidence="2">
    <location>
        <begin position="21"/>
        <end position="195"/>
    </location>
</feature>
<evidence type="ECO:0000256" key="2">
    <source>
        <dbReference type="SAM" id="SignalP"/>
    </source>
</evidence>
<feature type="signal peptide" evidence="2">
    <location>
        <begin position="1"/>
        <end position="20"/>
    </location>
</feature>
<name>A0A5B3G3W9_9BACT</name>
<organism evidence="3 4">
    <name type="scientific">Alistipes shahii</name>
    <dbReference type="NCBI Taxonomy" id="328814"/>
    <lineage>
        <taxon>Bacteria</taxon>
        <taxon>Pseudomonadati</taxon>
        <taxon>Bacteroidota</taxon>
        <taxon>Bacteroidia</taxon>
        <taxon>Bacteroidales</taxon>
        <taxon>Rikenellaceae</taxon>
        <taxon>Alistipes</taxon>
    </lineage>
</organism>
<accession>A0A5B3G3W9</accession>
<feature type="compositionally biased region" description="Basic and acidic residues" evidence="1">
    <location>
        <begin position="67"/>
        <end position="78"/>
    </location>
</feature>
<dbReference type="EMBL" id="VVXK01000015">
    <property type="protein sequence ID" value="KAA2368288.1"/>
    <property type="molecule type" value="Genomic_DNA"/>
</dbReference>
<protein>
    <recommendedName>
        <fullName evidence="5">Lipoprotein</fullName>
    </recommendedName>
</protein>
<proteinExistence type="predicted"/>
<evidence type="ECO:0008006" key="5">
    <source>
        <dbReference type="Google" id="ProtNLM"/>
    </source>
</evidence>
<dbReference type="PROSITE" id="PS51257">
    <property type="entry name" value="PROKAR_LIPOPROTEIN"/>
    <property type="match status" value="1"/>
</dbReference>